<reference evidence="3 4" key="1">
    <citation type="submission" date="2024-04" db="EMBL/GenBank/DDBJ databases">
        <title>Tritrichomonas musculus Genome.</title>
        <authorList>
            <person name="Alves-Ferreira E."/>
            <person name="Grigg M."/>
            <person name="Lorenzi H."/>
            <person name="Galac M."/>
        </authorList>
    </citation>
    <scope>NUCLEOTIDE SEQUENCE [LARGE SCALE GENOMIC DNA]</scope>
    <source>
        <strain evidence="3 4">EAF2021</strain>
    </source>
</reference>
<feature type="transmembrane region" description="Helical" evidence="1">
    <location>
        <begin position="143"/>
        <end position="162"/>
    </location>
</feature>
<evidence type="ECO:0000313" key="3">
    <source>
        <dbReference type="EMBL" id="KAK8891760.1"/>
    </source>
</evidence>
<feature type="transmembrane region" description="Helical" evidence="1">
    <location>
        <begin position="47"/>
        <end position="67"/>
    </location>
</feature>
<proteinExistence type="predicted"/>
<feature type="transmembrane region" description="Helical" evidence="1">
    <location>
        <begin position="88"/>
        <end position="107"/>
    </location>
</feature>
<dbReference type="Proteomes" id="UP001470230">
    <property type="component" value="Unassembled WGS sequence"/>
</dbReference>
<dbReference type="InterPro" id="IPR037185">
    <property type="entry name" value="EmrE-like"/>
</dbReference>
<feature type="transmembrane region" description="Helical" evidence="1">
    <location>
        <begin position="316"/>
        <end position="335"/>
    </location>
</feature>
<dbReference type="Pfam" id="PF00892">
    <property type="entry name" value="EamA"/>
    <property type="match status" value="1"/>
</dbReference>
<keyword evidence="1" id="KW-1133">Transmembrane helix</keyword>
<name>A0ABR2KKU6_9EUKA</name>
<dbReference type="PANTHER" id="PTHR13146">
    <property type="match status" value="1"/>
</dbReference>
<protein>
    <recommendedName>
        <fullName evidence="2">EamA domain-containing protein</fullName>
    </recommendedName>
</protein>
<keyword evidence="1" id="KW-0472">Membrane</keyword>
<dbReference type="EMBL" id="JAPFFF010000004">
    <property type="protein sequence ID" value="KAK8891760.1"/>
    <property type="molecule type" value="Genomic_DNA"/>
</dbReference>
<organism evidence="3 4">
    <name type="scientific">Tritrichomonas musculus</name>
    <dbReference type="NCBI Taxonomy" id="1915356"/>
    <lineage>
        <taxon>Eukaryota</taxon>
        <taxon>Metamonada</taxon>
        <taxon>Parabasalia</taxon>
        <taxon>Tritrichomonadida</taxon>
        <taxon>Tritrichomonadidae</taxon>
        <taxon>Tritrichomonas</taxon>
    </lineage>
</organism>
<feature type="transmembrane region" description="Helical" evidence="1">
    <location>
        <begin position="212"/>
        <end position="233"/>
    </location>
</feature>
<comment type="caution">
    <text evidence="3">The sequence shown here is derived from an EMBL/GenBank/DDBJ whole genome shotgun (WGS) entry which is preliminary data.</text>
</comment>
<dbReference type="PANTHER" id="PTHR13146:SF7">
    <property type="entry name" value="INTEGRAL MEMBRANE PROTEIN DUF6 DOMAIN CONTAINING PROTEIN"/>
    <property type="match status" value="1"/>
</dbReference>
<keyword evidence="4" id="KW-1185">Reference proteome</keyword>
<feature type="transmembrane region" description="Helical" evidence="1">
    <location>
        <begin position="12"/>
        <end position="35"/>
    </location>
</feature>
<evidence type="ECO:0000313" key="4">
    <source>
        <dbReference type="Proteomes" id="UP001470230"/>
    </source>
</evidence>
<gene>
    <name evidence="3" type="ORF">M9Y10_028980</name>
</gene>
<evidence type="ECO:0000259" key="2">
    <source>
        <dbReference type="Pfam" id="PF00892"/>
    </source>
</evidence>
<dbReference type="SUPFAM" id="SSF103481">
    <property type="entry name" value="Multidrug resistance efflux transporter EmrE"/>
    <property type="match status" value="1"/>
</dbReference>
<dbReference type="InterPro" id="IPR000620">
    <property type="entry name" value="EamA_dom"/>
</dbReference>
<feature type="transmembrane region" description="Helical" evidence="1">
    <location>
        <begin position="113"/>
        <end position="131"/>
    </location>
</feature>
<feature type="transmembrane region" description="Helical" evidence="1">
    <location>
        <begin position="253"/>
        <end position="271"/>
    </location>
</feature>
<accession>A0ABR2KKU6</accession>
<sequence length="367" mass="42176">MASTIIQIISIFLLFLFGSIYPVISNTILTYQFTYKDKIYLQFQQPWFQTFLAFIGMSFFIIPSLVITRCKEDINNNNNSGLAVFRSSSLSSIFGIFSLALQTYSLIYMPVHIWQIFNEFYLLFTALFSIIYNGKKLHITDWIGLFFVVLGISFAGVSALIRSISERTELTTELFFSFILQILSHCLKAFVELGEDSLLKSSSSLTITAYEGLWGVYIISLIILPFVNITKYNLIGFHEYSPDILTFFKSSKFLIALEIFFVISITIYRFCEIYLQGTSKEKKSIFESLLPITVWFTSFVKYKIHKSASVSPFFDNYSYIEIAGLVITLFGSLMYHKIIKLPCFVYSKESLGSTKDIQIVPDKYVLD</sequence>
<keyword evidence="1" id="KW-0812">Transmembrane</keyword>
<evidence type="ECO:0000256" key="1">
    <source>
        <dbReference type="SAM" id="Phobius"/>
    </source>
</evidence>
<feature type="domain" description="EamA" evidence="2">
    <location>
        <begin position="38"/>
        <end position="154"/>
    </location>
</feature>